<evidence type="ECO:0000313" key="3">
    <source>
        <dbReference type="Proteomes" id="UP001176961"/>
    </source>
</evidence>
<evidence type="ECO:0000313" key="2">
    <source>
        <dbReference type="EMBL" id="CAJ0596527.1"/>
    </source>
</evidence>
<proteinExistence type="predicted"/>
<sequence length="404" mass="45490">MANQAKETVKAEKKEFNKKLLDILKNKIKELKASMSGMSKEEKDKAVQDLKDKRLSLEQIDALSDKYLVGLYEDLEKEVISDIARRCLKTSRYTETAELMADAMRKQGFSPAKIQTEVIKILNKDAEYQKELAQNTLEYKQFVVEQIKETEAEALENGDMLVANAGDMSFRSDLSAWGEVPDDIKNNPNYLSETVKATQKMTEGSLRNITRTMGFKGTWGDCGVMEAYRRTLDLATLKASTGAFSYDRAIKDAVADLTKRGLRSVDYESGRSYELDSAVRMCVRTSLIQMTGKIQEENMKHFDTPLVYVDAHAGARPSHAVWQGQVYAYDSNGLLKDGTTAGSKYDDFFHSTQYGDPLGLMGINCAHHFYPYHEGDPIPEFKEPGPFNIDGKEYSILRCDTIDA</sequence>
<dbReference type="AlphaFoldDB" id="A0AA36M486"/>
<name>A0AA36M486_CYLNA</name>
<organism evidence="2 3">
    <name type="scientific">Cylicocyclus nassatus</name>
    <name type="common">Nematode worm</name>
    <dbReference type="NCBI Taxonomy" id="53992"/>
    <lineage>
        <taxon>Eukaryota</taxon>
        <taxon>Metazoa</taxon>
        <taxon>Ecdysozoa</taxon>
        <taxon>Nematoda</taxon>
        <taxon>Chromadorea</taxon>
        <taxon>Rhabditida</taxon>
        <taxon>Rhabditina</taxon>
        <taxon>Rhabditomorpha</taxon>
        <taxon>Strongyloidea</taxon>
        <taxon>Strongylidae</taxon>
        <taxon>Cylicocyclus</taxon>
    </lineage>
</organism>
<gene>
    <name evidence="2" type="ORF">CYNAS_LOCUS8510</name>
</gene>
<evidence type="ECO:0000256" key="1">
    <source>
        <dbReference type="SAM" id="Coils"/>
    </source>
</evidence>
<keyword evidence="1" id="KW-0175">Coiled coil</keyword>
<dbReference type="GO" id="GO:0005198">
    <property type="term" value="F:structural molecule activity"/>
    <property type="evidence" value="ECO:0007669"/>
    <property type="project" value="InterPro"/>
</dbReference>
<dbReference type="Pfam" id="PF06152">
    <property type="entry name" value="Phage_min_cap2"/>
    <property type="match status" value="1"/>
</dbReference>
<dbReference type="InterPro" id="IPR009319">
    <property type="entry name" value="Phage_A118_VSP1"/>
</dbReference>
<dbReference type="EMBL" id="CATQJL010000197">
    <property type="protein sequence ID" value="CAJ0596527.1"/>
    <property type="molecule type" value="Genomic_DNA"/>
</dbReference>
<dbReference type="Proteomes" id="UP001176961">
    <property type="component" value="Unassembled WGS sequence"/>
</dbReference>
<reference evidence="2" key="1">
    <citation type="submission" date="2023-07" db="EMBL/GenBank/DDBJ databases">
        <authorList>
            <consortium name="CYATHOMIX"/>
        </authorList>
    </citation>
    <scope>NUCLEOTIDE SEQUENCE</scope>
    <source>
        <strain evidence="2">N/A</strain>
    </source>
</reference>
<protein>
    <submittedName>
        <fullName evidence="2">Uncharacterized protein</fullName>
    </submittedName>
</protein>
<comment type="caution">
    <text evidence="2">The sequence shown here is derived from an EMBL/GenBank/DDBJ whole genome shotgun (WGS) entry which is preliminary data.</text>
</comment>
<keyword evidence="3" id="KW-1185">Reference proteome</keyword>
<feature type="coiled-coil region" evidence="1">
    <location>
        <begin position="14"/>
        <end position="60"/>
    </location>
</feature>
<accession>A0AA36M486</accession>